<organism evidence="3 4">
    <name type="scientific">Candidatus Magasanikbacteria bacterium RIFCSPHIGHO2_01_FULL_50_8</name>
    <dbReference type="NCBI Taxonomy" id="1798674"/>
    <lineage>
        <taxon>Bacteria</taxon>
        <taxon>Candidatus Magasanikiibacteriota</taxon>
    </lineage>
</organism>
<dbReference type="EMBL" id="MFPV01000044">
    <property type="protein sequence ID" value="OGH61193.1"/>
    <property type="molecule type" value="Genomic_DNA"/>
</dbReference>
<dbReference type="GO" id="GO:0003735">
    <property type="term" value="F:structural constituent of ribosome"/>
    <property type="evidence" value="ECO:0007669"/>
    <property type="project" value="InterPro"/>
</dbReference>
<dbReference type="InterPro" id="IPR037147">
    <property type="entry name" value="Ribosomal_bL28_sf"/>
</dbReference>
<keyword evidence="1" id="KW-0689">Ribosomal protein</keyword>
<dbReference type="SUPFAM" id="SSF143800">
    <property type="entry name" value="L28p-like"/>
    <property type="match status" value="1"/>
</dbReference>
<reference evidence="3 4" key="1">
    <citation type="journal article" date="2016" name="Nat. Commun.">
        <title>Thousands of microbial genomes shed light on interconnected biogeochemical processes in an aquifer system.</title>
        <authorList>
            <person name="Anantharaman K."/>
            <person name="Brown C.T."/>
            <person name="Hug L.A."/>
            <person name="Sharon I."/>
            <person name="Castelle C.J."/>
            <person name="Probst A.J."/>
            <person name="Thomas B.C."/>
            <person name="Singh A."/>
            <person name="Wilkins M.J."/>
            <person name="Karaoz U."/>
            <person name="Brodie E.L."/>
            <person name="Williams K.H."/>
            <person name="Hubbard S.S."/>
            <person name="Banfield J.F."/>
        </authorList>
    </citation>
    <scope>NUCLEOTIDE SEQUENCE [LARGE SCALE GENOMIC DNA]</scope>
</reference>
<keyword evidence="2" id="KW-0687">Ribonucleoprotein</keyword>
<evidence type="ECO:0000256" key="1">
    <source>
        <dbReference type="ARBA" id="ARBA00022980"/>
    </source>
</evidence>
<evidence type="ECO:0008006" key="5">
    <source>
        <dbReference type="Google" id="ProtNLM"/>
    </source>
</evidence>
<evidence type="ECO:0000313" key="3">
    <source>
        <dbReference type="EMBL" id="OGH61193.1"/>
    </source>
</evidence>
<dbReference type="GO" id="GO:0005840">
    <property type="term" value="C:ribosome"/>
    <property type="evidence" value="ECO:0007669"/>
    <property type="project" value="UniProtKB-KW"/>
</dbReference>
<evidence type="ECO:0000256" key="2">
    <source>
        <dbReference type="ARBA" id="ARBA00023274"/>
    </source>
</evidence>
<sequence length="59" mass="6727">MAQICKLCTRGPVRSATRSHSNIQSKKWSNINLQPRRLMGSRVLICSKCWKTVNKLVKA</sequence>
<dbReference type="GO" id="GO:1990904">
    <property type="term" value="C:ribonucleoprotein complex"/>
    <property type="evidence" value="ECO:0007669"/>
    <property type="project" value="UniProtKB-KW"/>
</dbReference>
<comment type="caution">
    <text evidence="3">The sequence shown here is derived from an EMBL/GenBank/DDBJ whole genome shotgun (WGS) entry which is preliminary data.</text>
</comment>
<dbReference type="InterPro" id="IPR034704">
    <property type="entry name" value="Ribosomal_bL28/bL31-like_sf"/>
</dbReference>
<gene>
    <name evidence="3" type="ORF">A2848_00740</name>
</gene>
<protein>
    <recommendedName>
        <fullName evidence="5">50S ribosomal protein L28</fullName>
    </recommendedName>
</protein>
<proteinExistence type="predicted"/>
<evidence type="ECO:0000313" key="4">
    <source>
        <dbReference type="Proteomes" id="UP000176329"/>
    </source>
</evidence>
<dbReference type="AlphaFoldDB" id="A0A1F6LPH5"/>
<dbReference type="Proteomes" id="UP000176329">
    <property type="component" value="Unassembled WGS sequence"/>
</dbReference>
<accession>A0A1F6LPH5</accession>
<dbReference type="Gene3D" id="2.30.170.40">
    <property type="entry name" value="Ribosomal protein L28/L24"/>
    <property type="match status" value="1"/>
</dbReference>
<name>A0A1F6LPH5_9BACT</name>